<dbReference type="PANTHER" id="PTHR23111">
    <property type="entry name" value="ZINC FINGER PROTEIN"/>
    <property type="match status" value="1"/>
</dbReference>
<feature type="domain" description="RanBP2-type" evidence="8">
    <location>
        <begin position="442"/>
        <end position="473"/>
    </location>
</feature>
<evidence type="ECO:0000256" key="3">
    <source>
        <dbReference type="ARBA" id="ARBA00022833"/>
    </source>
</evidence>
<evidence type="ECO:0000313" key="10">
    <source>
        <dbReference type="Proteomes" id="UP001194696"/>
    </source>
</evidence>
<dbReference type="EMBL" id="JAAAIM010000063">
    <property type="protein sequence ID" value="KAG0296206.1"/>
    <property type="molecule type" value="Genomic_DNA"/>
</dbReference>
<dbReference type="SMART" id="SM00547">
    <property type="entry name" value="ZnF_RBZ"/>
    <property type="match status" value="5"/>
</dbReference>
<dbReference type="InterPro" id="IPR035979">
    <property type="entry name" value="RBD_domain_sf"/>
</dbReference>
<organism evidence="9 10">
    <name type="scientific">Linnemannia gamsii</name>
    <dbReference type="NCBI Taxonomy" id="64522"/>
    <lineage>
        <taxon>Eukaryota</taxon>
        <taxon>Fungi</taxon>
        <taxon>Fungi incertae sedis</taxon>
        <taxon>Mucoromycota</taxon>
        <taxon>Mortierellomycotina</taxon>
        <taxon>Mortierellomycetes</taxon>
        <taxon>Mortierellales</taxon>
        <taxon>Mortierellaceae</taxon>
        <taxon>Linnemannia</taxon>
    </lineage>
</organism>
<dbReference type="InterPro" id="IPR047201">
    <property type="entry name" value="ERI-1_3'hExo-like"/>
</dbReference>
<evidence type="ECO:0000259" key="7">
    <source>
        <dbReference type="PROSITE" id="PS50102"/>
    </source>
</evidence>
<proteinExistence type="predicted"/>
<evidence type="ECO:0000256" key="4">
    <source>
        <dbReference type="PROSITE-ProRule" id="PRU00176"/>
    </source>
</evidence>
<evidence type="ECO:0000256" key="1">
    <source>
        <dbReference type="ARBA" id="ARBA00022723"/>
    </source>
</evidence>
<feature type="compositionally biased region" description="Low complexity" evidence="6">
    <location>
        <begin position="770"/>
        <end position="794"/>
    </location>
</feature>
<dbReference type="SUPFAM" id="SSF53098">
    <property type="entry name" value="Ribonuclease H-like"/>
    <property type="match status" value="1"/>
</dbReference>
<protein>
    <submittedName>
        <fullName evidence="9">Uncharacterized protein</fullName>
    </submittedName>
</protein>
<dbReference type="InterPro" id="IPR036443">
    <property type="entry name" value="Znf_RanBP2_sf"/>
</dbReference>
<feature type="compositionally biased region" description="Low complexity" evidence="6">
    <location>
        <begin position="385"/>
        <end position="402"/>
    </location>
</feature>
<feature type="domain" description="RanBP2-type" evidence="8">
    <location>
        <begin position="685"/>
        <end position="716"/>
    </location>
</feature>
<dbReference type="InterPro" id="IPR000504">
    <property type="entry name" value="RRM_dom"/>
</dbReference>
<dbReference type="InterPro" id="IPR012677">
    <property type="entry name" value="Nucleotide-bd_a/b_plait_sf"/>
</dbReference>
<feature type="compositionally biased region" description="Low complexity" evidence="6">
    <location>
        <begin position="726"/>
        <end position="763"/>
    </location>
</feature>
<dbReference type="Pfam" id="PF00076">
    <property type="entry name" value="RRM_1"/>
    <property type="match status" value="1"/>
</dbReference>
<comment type="caution">
    <text evidence="9">The sequence shown here is derived from an EMBL/GenBank/DDBJ whole genome shotgun (WGS) entry which is preliminary data.</text>
</comment>
<dbReference type="SUPFAM" id="SSF54928">
    <property type="entry name" value="RNA-binding domain, RBD"/>
    <property type="match status" value="1"/>
</dbReference>
<accession>A0ABQ7KDI2</accession>
<feature type="compositionally biased region" description="Low complexity" evidence="6">
    <location>
        <begin position="44"/>
        <end position="67"/>
    </location>
</feature>
<evidence type="ECO:0000256" key="5">
    <source>
        <dbReference type="PROSITE-ProRule" id="PRU00322"/>
    </source>
</evidence>
<feature type="compositionally biased region" description="Low complexity" evidence="6">
    <location>
        <begin position="569"/>
        <end position="586"/>
    </location>
</feature>
<feature type="region of interest" description="Disordered" evidence="6">
    <location>
        <begin position="374"/>
        <end position="402"/>
    </location>
</feature>
<dbReference type="PANTHER" id="PTHR23111:SF40">
    <property type="entry name" value="RNA-BINDING PROTEIN INVOLVED IN HETEROCHROMATIN ASSEMBLY-RELATED"/>
    <property type="match status" value="1"/>
</dbReference>
<dbReference type="Pfam" id="PF00929">
    <property type="entry name" value="RNase_T"/>
    <property type="match status" value="1"/>
</dbReference>
<sequence>MSDNDHTTAASSQPAPAAAAAAATTTATVAATVAAVAPVVKAPVTGSTTSTTPASSSLPAKPTSTASKAPRIPTSEYDYFIVVDFEATCDEGKPAAELLVTSATAEIIEFSWVCAAKSTLASVKEEQVYVKPVKTPITPFCENLTKITSAMVENGKTLQQAIDSLDAFVTSEILDKGKTFCFVTHGAWDLRIQLPREAKEKGIALPLYLKEPIVFDLKEEATKWIAHHPEVVLKSFSLEKMCEAFAVTQVGQLHSGLDDVKTIISIMMYLVAFAHPDVFTQATDPAQVLKMFKDSGSKIVRISSMSFDITQSEVETFFTSNKLTPKEVVIQTTASNKPTGSGFIVFESHVDALAALDLNGAPLGTRVIEITPSSKAVMDTHKGKPSTSSSQSSKPSHTTSSRPGDWTCNMCQFVNFSSRMACLKCNSPSPEGVVPSQPANFTSGDWMCPNAQCGFHNYASRTHCLRCRTPMPGTSGNGSGYNNGGPVASPHHHSHHSHHHHPYASGGGSGGGGGGHSITFRPGDWNCPSCNFQNFASRTQCMKCGTGAPSSSGGGSASGNGGGYRGSNSSYNSYDNSSSSSNNNNSYGGGYQSGGYQGGRGGSSYGNGGGSQSYGNQGGSYGSSSGNGSSSGGSSNFRPGDWSCPSCNSHNFASRFQCMRCGLAKPVRDSSPAPSSYPTQQSMMKAGDWMCPNTQCGYHNFAKRTTCARCGTNSPNQSGGQGSGGSNMSYYGTQQQPSSQQSGPTPGYSPMSPAYGSSAPSYGSYGGPTYGAQQSQQGYGSYGTQQYGQPPNRY</sequence>
<dbReference type="SMART" id="SM00479">
    <property type="entry name" value="EXOIII"/>
    <property type="match status" value="1"/>
</dbReference>
<feature type="compositionally biased region" description="Gly residues" evidence="6">
    <location>
        <begin position="505"/>
        <end position="516"/>
    </location>
</feature>
<evidence type="ECO:0000313" key="9">
    <source>
        <dbReference type="EMBL" id="KAG0296206.1"/>
    </source>
</evidence>
<dbReference type="Gene3D" id="3.30.70.330">
    <property type="match status" value="1"/>
</dbReference>
<evidence type="ECO:0000256" key="2">
    <source>
        <dbReference type="ARBA" id="ARBA00022771"/>
    </source>
</evidence>
<dbReference type="Gene3D" id="4.10.1060.10">
    <property type="entry name" value="Zinc finger, RanBP2-type"/>
    <property type="match status" value="5"/>
</dbReference>
<reference evidence="9 10" key="1">
    <citation type="journal article" date="2020" name="Fungal Divers.">
        <title>Resolving the Mortierellaceae phylogeny through synthesis of multi-gene phylogenetics and phylogenomics.</title>
        <authorList>
            <person name="Vandepol N."/>
            <person name="Liber J."/>
            <person name="Desiro A."/>
            <person name="Na H."/>
            <person name="Kennedy M."/>
            <person name="Barry K."/>
            <person name="Grigoriev I.V."/>
            <person name="Miller A.N."/>
            <person name="O'Donnell K."/>
            <person name="Stajich J.E."/>
            <person name="Bonito G."/>
        </authorList>
    </citation>
    <scope>NUCLEOTIDE SEQUENCE [LARGE SCALE GENOMIC DNA]</scope>
    <source>
        <strain evidence="9 10">AD045</strain>
    </source>
</reference>
<feature type="domain" description="RRM" evidence="7">
    <location>
        <begin position="298"/>
        <end position="375"/>
    </location>
</feature>
<keyword evidence="2 5" id="KW-0863">Zinc-finger</keyword>
<keyword evidence="4" id="KW-0694">RNA-binding</keyword>
<feature type="region of interest" description="Disordered" evidence="6">
    <location>
        <begin position="713"/>
        <end position="794"/>
    </location>
</feature>
<dbReference type="CDD" id="cd06133">
    <property type="entry name" value="ERI-1_3'hExo_like"/>
    <property type="match status" value="1"/>
</dbReference>
<dbReference type="InterPro" id="IPR001876">
    <property type="entry name" value="Znf_RanBP2"/>
</dbReference>
<feature type="region of interest" description="Disordered" evidence="6">
    <location>
        <begin position="569"/>
        <end position="635"/>
    </location>
</feature>
<feature type="region of interest" description="Disordered" evidence="6">
    <location>
        <begin position="478"/>
        <end position="517"/>
    </location>
</feature>
<feature type="domain" description="RanBP2-type" evidence="8">
    <location>
        <begin position="638"/>
        <end position="667"/>
    </location>
</feature>
<dbReference type="SUPFAM" id="SSF90209">
    <property type="entry name" value="Ran binding protein zinc finger-like"/>
    <property type="match status" value="5"/>
</dbReference>
<evidence type="ECO:0000256" key="6">
    <source>
        <dbReference type="SAM" id="MobiDB-lite"/>
    </source>
</evidence>
<feature type="domain" description="RanBP2-type" evidence="8">
    <location>
        <begin position="521"/>
        <end position="550"/>
    </location>
</feature>
<dbReference type="InterPro" id="IPR036397">
    <property type="entry name" value="RNaseH_sf"/>
</dbReference>
<feature type="region of interest" description="Disordered" evidence="6">
    <location>
        <begin position="44"/>
        <end position="69"/>
    </location>
</feature>
<dbReference type="PROSITE" id="PS50102">
    <property type="entry name" value="RRM"/>
    <property type="match status" value="1"/>
</dbReference>
<evidence type="ECO:0000259" key="8">
    <source>
        <dbReference type="PROSITE" id="PS50199"/>
    </source>
</evidence>
<gene>
    <name evidence="9" type="ORF">BGZ96_010001</name>
</gene>
<keyword evidence="10" id="KW-1185">Reference proteome</keyword>
<dbReference type="Pfam" id="PF00641">
    <property type="entry name" value="Zn_ribbon_RanBP"/>
    <property type="match status" value="5"/>
</dbReference>
<keyword evidence="3" id="KW-0862">Zinc</keyword>
<feature type="domain" description="RanBP2-type" evidence="8">
    <location>
        <begin position="402"/>
        <end position="431"/>
    </location>
</feature>
<dbReference type="InterPro" id="IPR013520">
    <property type="entry name" value="Ribonucl_H"/>
</dbReference>
<dbReference type="Proteomes" id="UP001194696">
    <property type="component" value="Unassembled WGS sequence"/>
</dbReference>
<dbReference type="PROSITE" id="PS50199">
    <property type="entry name" value="ZF_RANBP2_2"/>
    <property type="match status" value="5"/>
</dbReference>
<dbReference type="InterPro" id="IPR012337">
    <property type="entry name" value="RNaseH-like_sf"/>
</dbReference>
<dbReference type="PROSITE" id="PS01358">
    <property type="entry name" value="ZF_RANBP2_1"/>
    <property type="match status" value="5"/>
</dbReference>
<feature type="compositionally biased region" description="Gly residues" evidence="6">
    <location>
        <begin position="587"/>
        <end position="621"/>
    </location>
</feature>
<keyword evidence="1" id="KW-0479">Metal-binding</keyword>
<dbReference type="Gene3D" id="3.30.420.10">
    <property type="entry name" value="Ribonuclease H-like superfamily/Ribonuclease H"/>
    <property type="match status" value="1"/>
</dbReference>
<dbReference type="SMART" id="SM00360">
    <property type="entry name" value="RRM"/>
    <property type="match status" value="1"/>
</dbReference>
<name>A0ABQ7KDI2_9FUNG</name>
<feature type="compositionally biased region" description="Low complexity" evidence="6">
    <location>
        <begin position="622"/>
        <end position="635"/>
    </location>
</feature>
<feature type="compositionally biased region" description="Basic residues" evidence="6">
    <location>
        <begin position="490"/>
        <end position="502"/>
    </location>
</feature>